<keyword evidence="3" id="KW-1185">Reference proteome</keyword>
<gene>
    <name evidence="2" type="ORF">ECE50_010155</name>
</gene>
<dbReference type="PROSITE" id="PS00194">
    <property type="entry name" value="THIOREDOXIN_1"/>
    <property type="match status" value="1"/>
</dbReference>
<sequence length="176" mass="19729">MKPIRLLFVMMFLSFTAARAQQPASADKTLKDAGTLAAKSKKNVFIIFHASWCGWCHKMDTAMNDISCRKAFDDNFVIRHITVMESKEKKALETPGGAEMLARYNGGNSGIPYWLVFDASGKLLADSRLKSPEGKLENVGCPSKKEEVDYFIQVLEKTSRMNAEQLQAVRKRFTGI</sequence>
<dbReference type="Proteomes" id="UP000281028">
    <property type="component" value="Unassembled WGS sequence"/>
</dbReference>
<dbReference type="InterPro" id="IPR013766">
    <property type="entry name" value="Thioredoxin_domain"/>
</dbReference>
<protein>
    <submittedName>
        <fullName evidence="2">Thioredoxin family protein</fullName>
    </submittedName>
</protein>
<dbReference type="OrthoDB" id="120730at2"/>
<evidence type="ECO:0000313" key="2">
    <source>
        <dbReference type="EMBL" id="NSL87192.1"/>
    </source>
</evidence>
<name>A0A3S1JD54_9BACT</name>
<comment type="caution">
    <text evidence="2">The sequence shown here is derived from an EMBL/GenBank/DDBJ whole genome shotgun (WGS) entry which is preliminary data.</text>
</comment>
<evidence type="ECO:0000313" key="3">
    <source>
        <dbReference type="Proteomes" id="UP000281028"/>
    </source>
</evidence>
<reference evidence="2" key="1">
    <citation type="submission" date="2020-05" db="EMBL/GenBank/DDBJ databases">
        <title>Chitinophaga laudate sp. nov., isolated from a tropical peat swamp.</title>
        <authorList>
            <person name="Goh C.B.S."/>
            <person name="Lee M.S."/>
            <person name="Parimannan S."/>
            <person name="Pasbakhsh P."/>
            <person name="Yule C.M."/>
            <person name="Rajandas H."/>
            <person name="Loke S."/>
            <person name="Croft L."/>
            <person name="Tan J.B.L."/>
        </authorList>
    </citation>
    <scope>NUCLEOTIDE SEQUENCE</scope>
    <source>
        <strain evidence="2">Mgbs1</strain>
    </source>
</reference>
<organism evidence="2 3">
    <name type="scientific">Chitinophaga solisilvae</name>
    <dbReference type="NCBI Taxonomy" id="1233460"/>
    <lineage>
        <taxon>Bacteria</taxon>
        <taxon>Pseudomonadati</taxon>
        <taxon>Bacteroidota</taxon>
        <taxon>Chitinophagia</taxon>
        <taxon>Chitinophagales</taxon>
        <taxon>Chitinophagaceae</taxon>
        <taxon>Chitinophaga</taxon>
    </lineage>
</organism>
<accession>A0A3S1JD54</accession>
<proteinExistence type="predicted"/>
<dbReference type="Gene3D" id="3.40.30.10">
    <property type="entry name" value="Glutaredoxin"/>
    <property type="match status" value="1"/>
</dbReference>
<dbReference type="SUPFAM" id="SSF52833">
    <property type="entry name" value="Thioredoxin-like"/>
    <property type="match status" value="1"/>
</dbReference>
<keyword evidence="1" id="KW-0676">Redox-active center</keyword>
<dbReference type="EMBL" id="RIAR02000001">
    <property type="protein sequence ID" value="NSL87192.1"/>
    <property type="molecule type" value="Genomic_DNA"/>
</dbReference>
<dbReference type="PROSITE" id="PS51352">
    <property type="entry name" value="THIOREDOXIN_2"/>
    <property type="match status" value="1"/>
</dbReference>
<evidence type="ECO:0000256" key="1">
    <source>
        <dbReference type="ARBA" id="ARBA00023284"/>
    </source>
</evidence>
<dbReference type="InterPro" id="IPR017937">
    <property type="entry name" value="Thioredoxin_CS"/>
</dbReference>
<dbReference type="Pfam" id="PF13899">
    <property type="entry name" value="Thioredoxin_7"/>
    <property type="match status" value="1"/>
</dbReference>
<dbReference type="InterPro" id="IPR036249">
    <property type="entry name" value="Thioredoxin-like_sf"/>
</dbReference>
<dbReference type="AlphaFoldDB" id="A0A3S1JD54"/>